<reference evidence="2" key="1">
    <citation type="submission" date="2015-04" db="EMBL/GenBank/DDBJ databases">
        <title>The genome sequence of the plant pathogenic Rhizarian Plasmodiophora brassicae reveals insights in its biotrophic life cycle and the origin of chitin synthesis.</title>
        <authorList>
            <person name="Schwelm A."/>
            <person name="Fogelqvist J."/>
            <person name="Knaust A."/>
            <person name="Julke S."/>
            <person name="Lilja T."/>
            <person name="Dhandapani V."/>
            <person name="Bonilla-Rosso G."/>
            <person name="Karlsson M."/>
            <person name="Shevchenko A."/>
            <person name="Choi S.R."/>
            <person name="Kim H.G."/>
            <person name="Park J.Y."/>
            <person name="Lim Y.P."/>
            <person name="Ludwig-Muller J."/>
            <person name="Dixelius C."/>
        </authorList>
    </citation>
    <scope>NUCLEOTIDE SEQUENCE</scope>
    <source>
        <tissue evidence="2">Potato root galls</tissue>
    </source>
</reference>
<evidence type="ECO:0000256" key="1">
    <source>
        <dbReference type="SAM" id="MobiDB-lite"/>
    </source>
</evidence>
<feature type="region of interest" description="Disordered" evidence="1">
    <location>
        <begin position="40"/>
        <end position="93"/>
    </location>
</feature>
<organism evidence="2">
    <name type="scientific">Spongospora subterranea</name>
    <dbReference type="NCBI Taxonomy" id="70186"/>
    <lineage>
        <taxon>Eukaryota</taxon>
        <taxon>Sar</taxon>
        <taxon>Rhizaria</taxon>
        <taxon>Endomyxa</taxon>
        <taxon>Phytomyxea</taxon>
        <taxon>Plasmodiophorida</taxon>
        <taxon>Plasmodiophoridae</taxon>
        <taxon>Spongospora</taxon>
    </lineage>
</organism>
<proteinExistence type="predicted"/>
<sequence length="121" mass="13949">TLRSTAAALADKISILSRHNDELQCEVTLQRGIVERQLKEDRTREATLRGEAALHQSARRQVEQQLKEEQSRPKIYPPYAPKPSLDEDRDQQDQRLLQILRDSNGKVLETAPNSFARKFEL</sequence>
<feature type="non-terminal residue" evidence="2">
    <location>
        <position position="1"/>
    </location>
</feature>
<dbReference type="EMBL" id="HACM01012102">
    <property type="protein sequence ID" value="CRZ12544.1"/>
    <property type="molecule type" value="Transcribed_RNA"/>
</dbReference>
<evidence type="ECO:0000313" key="2">
    <source>
        <dbReference type="EMBL" id="CRZ12544.1"/>
    </source>
</evidence>
<protein>
    <submittedName>
        <fullName evidence="2">Uncharacterized protein</fullName>
    </submittedName>
</protein>
<accession>A0A0H5RUW7</accession>
<feature type="compositionally biased region" description="Basic and acidic residues" evidence="1">
    <location>
        <begin position="60"/>
        <end position="72"/>
    </location>
</feature>
<name>A0A0H5RUW7_9EUKA</name>
<dbReference type="AlphaFoldDB" id="A0A0H5RUW7"/>